<protein>
    <submittedName>
        <fullName evidence="7">Type VI secretion system tip protein VgrG</fullName>
    </submittedName>
</protein>
<dbReference type="InterPro" id="IPR037026">
    <property type="entry name" value="Vgr_OB-fold_dom_sf"/>
</dbReference>
<evidence type="ECO:0000259" key="5">
    <source>
        <dbReference type="Pfam" id="PF04717"/>
    </source>
</evidence>
<dbReference type="InterPro" id="IPR050708">
    <property type="entry name" value="T6SS_VgrG/RHS"/>
</dbReference>
<dbReference type="EMBL" id="RSFA01000182">
    <property type="protein sequence ID" value="RSD27601.1"/>
    <property type="molecule type" value="Genomic_DNA"/>
</dbReference>
<dbReference type="SUPFAM" id="SSF69349">
    <property type="entry name" value="Phage fibre proteins"/>
    <property type="match status" value="1"/>
</dbReference>
<feature type="domain" description="Gp5/Type VI secretion system Vgr C-terminal trimerisation" evidence="6">
    <location>
        <begin position="460"/>
        <end position="530"/>
    </location>
</feature>
<dbReference type="NCBIfam" id="TIGR03361">
    <property type="entry name" value="VI_Rhs_Vgr"/>
    <property type="match status" value="1"/>
</dbReference>
<dbReference type="InterPro" id="IPR017847">
    <property type="entry name" value="T6SS_RhsGE_Vgr_subset"/>
</dbReference>
<feature type="domain" description="Gp5/Type VI secretion system Vgr protein OB-fold" evidence="5">
    <location>
        <begin position="379"/>
        <end position="446"/>
    </location>
</feature>
<accession>A0A3R9FXT1</accession>
<feature type="region of interest" description="Disordered" evidence="4">
    <location>
        <begin position="455"/>
        <end position="482"/>
    </location>
</feature>
<comment type="subcellular location">
    <subcellularLocation>
        <location evidence="1">Secreted</location>
    </subcellularLocation>
</comment>
<dbReference type="PANTHER" id="PTHR32305:SF15">
    <property type="entry name" value="PROTEIN RHSA-RELATED"/>
    <property type="match status" value="1"/>
</dbReference>
<dbReference type="Gene3D" id="4.10.220.110">
    <property type="match status" value="1"/>
</dbReference>
<dbReference type="Pfam" id="PF05954">
    <property type="entry name" value="Phage_GPD"/>
    <property type="match status" value="1"/>
</dbReference>
<organism evidence="7 8">
    <name type="scientific">Vibrio pectenicida</name>
    <dbReference type="NCBI Taxonomy" id="62763"/>
    <lineage>
        <taxon>Bacteria</taxon>
        <taxon>Pseudomonadati</taxon>
        <taxon>Pseudomonadota</taxon>
        <taxon>Gammaproteobacteria</taxon>
        <taxon>Vibrionales</taxon>
        <taxon>Vibrionaceae</taxon>
        <taxon>Vibrio</taxon>
    </lineage>
</organism>
<keyword evidence="8" id="KW-1185">Reference proteome</keyword>
<dbReference type="Pfam" id="PF04717">
    <property type="entry name" value="Phage_base_V"/>
    <property type="match status" value="1"/>
</dbReference>
<evidence type="ECO:0000256" key="4">
    <source>
        <dbReference type="SAM" id="MobiDB-lite"/>
    </source>
</evidence>
<comment type="caution">
    <text evidence="7">The sequence shown here is derived from an EMBL/GenBank/DDBJ whole genome shotgun (WGS) entry which is preliminary data.</text>
</comment>
<dbReference type="Gene3D" id="2.40.50.230">
    <property type="entry name" value="Gp5 N-terminal domain"/>
    <property type="match status" value="1"/>
</dbReference>
<keyword evidence="3" id="KW-0964">Secreted</keyword>
<proteinExistence type="inferred from homology"/>
<dbReference type="Proteomes" id="UP000269041">
    <property type="component" value="Unassembled WGS sequence"/>
</dbReference>
<evidence type="ECO:0000313" key="7">
    <source>
        <dbReference type="EMBL" id="RSD27601.1"/>
    </source>
</evidence>
<evidence type="ECO:0000256" key="3">
    <source>
        <dbReference type="ARBA" id="ARBA00022525"/>
    </source>
</evidence>
<feature type="compositionally biased region" description="Polar residues" evidence="4">
    <location>
        <begin position="455"/>
        <end position="475"/>
    </location>
</feature>
<dbReference type="Gene3D" id="2.30.110.50">
    <property type="match status" value="1"/>
</dbReference>
<sequence length="663" mass="73666">MANSELSYQNRPLTVKLSDENYIVTKLIGEEGVSEGCEFSLSIVSNSEIDIKNLTKVVSVTYCYAPKKERLFTGLCHSLQLSGYSSEKKQYYYQIEMVDPLKLLAYRRSRKVFQNMTTKQIIEKLIAETELKTYFTFSISGCGKEHEYCVQLDETDLMFIHRLLANEGWHFHVCHQSGKPNIVIGDSNQRFNKINDSTLTYQKEGSQSGRGLVTWSQSHTVGTGKVSIADYTQILAETFNSGDRKSVKGFAPESFSVGLFAYGFENKDEVSMAAKRHMEALDLKKCASHSSSGIAELACGYKFKLENHPVKSMNQEYVILRISHQLSCEESLNDTTYTNQFTCIPSELAFRSELRDKPRAHSLHTATVTGPSGEEIYCDKMGRIKVQFHWDNQGEKDENSSCWLPVSQSFASKGFGAQFTPRVGDEVLVQYIDGDPDRPVITGSLYNEVHAAPYSSSSQSGIKTRSTPKGSSEQGNELRFEDQKDKEQVFLHAEKDWVVDVNNDSQATIKGMKTTEVEKSVSLFAKEDISLESEKQLTTKSKGNWIGNSCQDLTLKADSNIKMSASKDACIDASNIVISATSKIELKVGSSKIEIDNYGVSIKAPLVSIEGEIEAEMKAQVINIQGEATADIKGMLVSVEGSLMTEVQGKAMLELKGGVTKIN</sequence>
<dbReference type="SUPFAM" id="SSF69255">
    <property type="entry name" value="gp5 N-terminal domain-like"/>
    <property type="match status" value="1"/>
</dbReference>
<evidence type="ECO:0000259" key="6">
    <source>
        <dbReference type="Pfam" id="PF22178"/>
    </source>
</evidence>
<evidence type="ECO:0000256" key="2">
    <source>
        <dbReference type="ARBA" id="ARBA00005558"/>
    </source>
</evidence>
<dbReference type="InterPro" id="IPR006531">
    <property type="entry name" value="Gp5/Vgr_OB"/>
</dbReference>
<gene>
    <name evidence="7" type="primary">tssI</name>
    <name evidence="7" type="ORF">EJA03_19695</name>
</gene>
<evidence type="ECO:0000256" key="1">
    <source>
        <dbReference type="ARBA" id="ARBA00004613"/>
    </source>
</evidence>
<dbReference type="InterPro" id="IPR054030">
    <property type="entry name" value="Gp5_Vgr_C"/>
</dbReference>
<reference evidence="7 8" key="1">
    <citation type="submission" date="2018-12" db="EMBL/GenBank/DDBJ databases">
        <title>Genomic taxonomy of the Vibrionaceae family.</title>
        <authorList>
            <person name="Gomez-Gil B."/>
            <person name="Enciso-Ibarra K."/>
        </authorList>
    </citation>
    <scope>NUCLEOTIDE SEQUENCE [LARGE SCALE GENOMIC DNA]</scope>
    <source>
        <strain evidence="7 8">CAIM 594</strain>
    </source>
</reference>
<dbReference type="InterPro" id="IPR006533">
    <property type="entry name" value="T6SS_Vgr_RhsGE"/>
</dbReference>
<dbReference type="PANTHER" id="PTHR32305">
    <property type="match status" value="1"/>
</dbReference>
<dbReference type="Pfam" id="PF22178">
    <property type="entry name" value="Gp5_trimer_C"/>
    <property type="match status" value="1"/>
</dbReference>
<dbReference type="Gene3D" id="3.55.50.10">
    <property type="entry name" value="Baseplate protein-like domains"/>
    <property type="match status" value="1"/>
</dbReference>
<comment type="similarity">
    <text evidence="2">Belongs to the VgrG protein family.</text>
</comment>
<dbReference type="RefSeq" id="WP_125323435.1">
    <property type="nucleotide sequence ID" value="NZ_AP024889.1"/>
</dbReference>
<name>A0A3R9FXT1_9VIBR</name>
<dbReference type="AlphaFoldDB" id="A0A3R9FXT1"/>
<evidence type="ECO:0000313" key="8">
    <source>
        <dbReference type="Proteomes" id="UP000269041"/>
    </source>
</evidence>
<dbReference type="NCBIfam" id="TIGR01646">
    <property type="entry name" value="vgr_GE"/>
    <property type="match status" value="1"/>
</dbReference>
<dbReference type="SUPFAM" id="SSF69279">
    <property type="entry name" value="Phage tail proteins"/>
    <property type="match status" value="2"/>
</dbReference>
<dbReference type="OrthoDB" id="9762420at2"/>
<dbReference type="GO" id="GO:0005576">
    <property type="term" value="C:extracellular region"/>
    <property type="evidence" value="ECO:0007669"/>
    <property type="project" value="UniProtKB-SubCell"/>
</dbReference>